<dbReference type="Proteomes" id="UP001333110">
    <property type="component" value="Unassembled WGS sequence"/>
</dbReference>
<organism evidence="1 2">
    <name type="scientific">Mycteria americana</name>
    <name type="common">Wood stork</name>
    <dbReference type="NCBI Taxonomy" id="33587"/>
    <lineage>
        <taxon>Eukaryota</taxon>
        <taxon>Metazoa</taxon>
        <taxon>Chordata</taxon>
        <taxon>Craniata</taxon>
        <taxon>Vertebrata</taxon>
        <taxon>Euteleostomi</taxon>
        <taxon>Archelosauria</taxon>
        <taxon>Archosauria</taxon>
        <taxon>Dinosauria</taxon>
        <taxon>Saurischia</taxon>
        <taxon>Theropoda</taxon>
        <taxon>Coelurosauria</taxon>
        <taxon>Aves</taxon>
        <taxon>Neognathae</taxon>
        <taxon>Neoaves</taxon>
        <taxon>Aequornithes</taxon>
        <taxon>Ciconiiformes</taxon>
        <taxon>Ciconiidae</taxon>
        <taxon>Mycteria</taxon>
    </lineage>
</organism>
<comment type="caution">
    <text evidence="1">The sequence shown here is derived from an EMBL/GenBank/DDBJ whole genome shotgun (WGS) entry which is preliminary data.</text>
</comment>
<accession>A0AAN7N519</accession>
<gene>
    <name evidence="1" type="ORF">QYF61_004629</name>
</gene>
<name>A0AAN7N519_MYCAM</name>
<evidence type="ECO:0000313" key="1">
    <source>
        <dbReference type="EMBL" id="KAK4818079.1"/>
    </source>
</evidence>
<protein>
    <submittedName>
        <fullName evidence="1">Uncharacterized protein</fullName>
    </submittedName>
</protein>
<dbReference type="AlphaFoldDB" id="A0AAN7N519"/>
<proteinExistence type="predicted"/>
<keyword evidence="2" id="KW-1185">Reference proteome</keyword>
<reference evidence="1 2" key="1">
    <citation type="journal article" date="2023" name="J. Hered.">
        <title>Chromosome-level genome of the wood stork (Mycteria americana) provides insight into avian chromosome evolution.</title>
        <authorList>
            <person name="Flamio R. Jr."/>
            <person name="Ramstad K.M."/>
        </authorList>
    </citation>
    <scope>NUCLEOTIDE SEQUENCE [LARGE SCALE GENOMIC DNA]</scope>
    <source>
        <strain evidence="1">JAX WOST 10</strain>
    </source>
</reference>
<evidence type="ECO:0000313" key="2">
    <source>
        <dbReference type="Proteomes" id="UP001333110"/>
    </source>
</evidence>
<sequence>MLGATQLESSFAEEDLGVIKLNMSQQCALAAKKAKGILGCIRRSAASKLRQGLAALKFDTPLPKICKKMKATGYLRKDRQKARLSSNCIKPSPIVHSYSQMINTNSNKTGLYFNRDCDWQLLPII</sequence>
<dbReference type="EMBL" id="JAUNZN010000007">
    <property type="protein sequence ID" value="KAK4818079.1"/>
    <property type="molecule type" value="Genomic_DNA"/>
</dbReference>